<dbReference type="HOGENOM" id="CLU_314531_0_0_1"/>
<dbReference type="PANTHER" id="PTHR10606:SF44">
    <property type="entry name" value="6-PHOSPHOFRUCTO 2-KINASE_FRUCTOSE 2,6-BISPHOSPHATASE LONG FORM"/>
    <property type="match status" value="1"/>
</dbReference>
<dbReference type="SUPFAM" id="SSF53254">
    <property type="entry name" value="Phosphoglycerate mutase-like"/>
    <property type="match status" value="1"/>
</dbReference>
<keyword evidence="6" id="KW-1185">Reference proteome</keyword>
<dbReference type="SUPFAM" id="SSF52540">
    <property type="entry name" value="P-loop containing nucleoside triphosphate hydrolases"/>
    <property type="match status" value="1"/>
</dbReference>
<dbReference type="OrthoDB" id="267323at2759"/>
<feature type="domain" description="6-phosphofructo-2-kinase" evidence="4">
    <location>
        <begin position="125"/>
        <end position="337"/>
    </location>
</feature>
<keyword evidence="1" id="KW-0547">Nucleotide-binding</keyword>
<dbReference type="PROSITE" id="PS00175">
    <property type="entry name" value="PG_MUTASE"/>
    <property type="match status" value="1"/>
</dbReference>
<dbReference type="Pfam" id="PF01591">
    <property type="entry name" value="6PF2K"/>
    <property type="match status" value="1"/>
</dbReference>
<keyword evidence="2" id="KW-0067">ATP-binding</keyword>
<gene>
    <name evidence="5" type="ORF">AG1IA_01232</name>
</gene>
<dbReference type="Pfam" id="PF00300">
    <property type="entry name" value="His_Phos_1"/>
    <property type="match status" value="1"/>
</dbReference>
<dbReference type="GO" id="GO:0003873">
    <property type="term" value="F:6-phosphofructo-2-kinase activity"/>
    <property type="evidence" value="ECO:0007669"/>
    <property type="project" value="InterPro"/>
</dbReference>
<feature type="region of interest" description="Disordered" evidence="3">
    <location>
        <begin position="93"/>
        <end position="119"/>
    </location>
</feature>
<reference evidence="5 6" key="1">
    <citation type="journal article" date="2013" name="Nat. Commun.">
        <title>The evolution and pathogenic mechanisms of the rice sheath blight pathogen.</title>
        <authorList>
            <person name="Zheng A."/>
            <person name="Lin R."/>
            <person name="Xu L."/>
            <person name="Qin P."/>
            <person name="Tang C."/>
            <person name="Ai P."/>
            <person name="Zhang D."/>
            <person name="Liu Y."/>
            <person name="Sun Z."/>
            <person name="Feng H."/>
            <person name="Wang Y."/>
            <person name="Chen Y."/>
            <person name="Liang X."/>
            <person name="Fu R."/>
            <person name="Li Q."/>
            <person name="Zhang J."/>
            <person name="Yu X."/>
            <person name="Xie Z."/>
            <person name="Ding L."/>
            <person name="Guan P."/>
            <person name="Tang J."/>
            <person name="Liang Y."/>
            <person name="Wang S."/>
            <person name="Deng Q."/>
            <person name="Li S."/>
            <person name="Zhu J."/>
            <person name="Wang L."/>
            <person name="Liu H."/>
            <person name="Li P."/>
        </authorList>
    </citation>
    <scope>NUCLEOTIDE SEQUENCE [LARGE SCALE GENOMIC DNA]</scope>
    <source>
        <strain evidence="6">AG-1 IA</strain>
    </source>
</reference>
<dbReference type="InterPro" id="IPR029033">
    <property type="entry name" value="His_PPase_superfam"/>
</dbReference>
<dbReference type="Gene3D" id="3.40.50.300">
    <property type="entry name" value="P-loop containing nucleotide triphosphate hydrolases"/>
    <property type="match status" value="1"/>
</dbReference>
<name>L8X385_THACA</name>
<dbReference type="InterPro" id="IPR013079">
    <property type="entry name" value="6Phosfructo_kin"/>
</dbReference>
<evidence type="ECO:0000256" key="3">
    <source>
        <dbReference type="SAM" id="MobiDB-lite"/>
    </source>
</evidence>
<sequence>MAYVPTSHTHPPAADVSIVVDAEASPMTEAPPILTTSTKVSTASQTVDTIEPPANAPQLLVPNQAAKERPDGKGTFFGAGGAMYATHSKVCENAVQSRRPSRPSSPPSDLQPTAVSGIGGKVSKPDYSELKIVVAMVGLPARGKSYLSNKLTRYLKHPDRSGITEDHTASYFSHSDDKASQLREALAEECLENLISWLKKGGNVAIHEFLPIMIQTPRTAQHLEAFREKIAARVAEEPGLVTLFLESCCDDPAVIAANIALKVSSGDPDYAHMSREDAERDFRNRIKHYEEVYETMTEPHLSYVKIINIGSQVQMYRIHGYLQSRIAFYLMNLHLKPRSIFMSRHGESQFNVEGKIGGDAPLSARGRQYASALPKLVRDNIKDAELTVWTSTLQRTIETAAQLPYPKLTWKSLDELDAGVCDGMTYEEIEVGLAAYPEDFEARDDDKFNYRYRDVSFRYAYFHNLSQEELPYINIPLHTVIKLTPKAYGCDEERYTLPIGAVSTHRPKPKNSGVKPPVAAASSARDYYGHQPNNMGARQLLGGECNKLDGLLTARRLVLEVTFSWLLVAGTTTITSSGAFEDDKKGRSFELKQSIYQPWKDIKRPSVNIKMLDRRDNQLHHRSLRLIREPTNWVSKANNLLISAEAHASFPQEVSTMSILQRGRNNNILFALARSVRTKSSPPEVGSTEAFVGPPDPISNIRPILRANLTELGLQRAHPYSLSEFSRQEVIGYSASALHERHIEAFNHSFWTDVGHLGAWINVNQLNYDLLQVNTRFNAARQKILDSHPPVGPGKDAAARDTALEADLATFYRSWLAEEDARFRAFGVPLLDVPRIKQPSEFDFLKFQVTEQRIYSVARKIREPTTKRCTCRSDSSFGGGYDQTFLMNTEQIHYQPPNRSLLDILPDLLISLRRLVTNFNPAIKTVSRTI</sequence>
<dbReference type="Gene3D" id="3.40.50.1240">
    <property type="entry name" value="Phosphoglycerate mutase-like"/>
    <property type="match status" value="2"/>
</dbReference>
<comment type="caution">
    <text evidence="5">The sequence shown here is derived from an EMBL/GenBank/DDBJ whole genome shotgun (WGS) entry which is preliminary data.</text>
</comment>
<evidence type="ECO:0000256" key="1">
    <source>
        <dbReference type="ARBA" id="ARBA00022741"/>
    </source>
</evidence>
<dbReference type="STRING" id="983506.L8X385"/>
<proteinExistence type="predicted"/>
<dbReference type="InterPro" id="IPR027417">
    <property type="entry name" value="P-loop_NTPase"/>
</dbReference>
<dbReference type="FunFam" id="3.40.50.300:FF:000644">
    <property type="entry name" value="GpmB, Fructose-2,6-bisphosphatase"/>
    <property type="match status" value="1"/>
</dbReference>
<dbReference type="GO" id="GO:0004331">
    <property type="term" value="F:fructose-2,6-bisphosphate 2-phosphatase activity"/>
    <property type="evidence" value="ECO:0007669"/>
    <property type="project" value="TreeGrafter"/>
</dbReference>
<protein>
    <submittedName>
        <fullName evidence="5">Fructose-2,6-bisphosphatase</fullName>
    </submittedName>
</protein>
<dbReference type="InterPro" id="IPR013078">
    <property type="entry name" value="His_Pase_superF_clade-1"/>
</dbReference>
<dbReference type="GO" id="GO:0005524">
    <property type="term" value="F:ATP binding"/>
    <property type="evidence" value="ECO:0007669"/>
    <property type="project" value="UniProtKB-KW"/>
</dbReference>
<organism evidence="5 6">
    <name type="scientific">Thanatephorus cucumeris (strain AG1-IA)</name>
    <name type="common">Rice sheath blight fungus</name>
    <name type="synonym">Rhizoctonia solani</name>
    <dbReference type="NCBI Taxonomy" id="983506"/>
    <lineage>
        <taxon>Eukaryota</taxon>
        <taxon>Fungi</taxon>
        <taxon>Dikarya</taxon>
        <taxon>Basidiomycota</taxon>
        <taxon>Agaricomycotina</taxon>
        <taxon>Agaricomycetes</taxon>
        <taxon>Cantharellales</taxon>
        <taxon>Ceratobasidiaceae</taxon>
        <taxon>Rhizoctonia</taxon>
        <taxon>Rhizoctonia solani AG-1</taxon>
    </lineage>
</organism>
<dbReference type="GO" id="GO:0006000">
    <property type="term" value="P:fructose metabolic process"/>
    <property type="evidence" value="ECO:0007669"/>
    <property type="project" value="InterPro"/>
</dbReference>
<evidence type="ECO:0000313" key="5">
    <source>
        <dbReference type="EMBL" id="ELU44751.1"/>
    </source>
</evidence>
<evidence type="ECO:0000256" key="2">
    <source>
        <dbReference type="ARBA" id="ARBA00022840"/>
    </source>
</evidence>
<dbReference type="InterPro" id="IPR001345">
    <property type="entry name" value="PG/BPGM_mutase_AS"/>
</dbReference>
<dbReference type="Proteomes" id="UP000011668">
    <property type="component" value="Unassembled WGS sequence"/>
</dbReference>
<dbReference type="AlphaFoldDB" id="L8X385"/>
<dbReference type="InterPro" id="IPR003094">
    <property type="entry name" value="6Pfruct_kin"/>
</dbReference>
<dbReference type="CDD" id="cd07067">
    <property type="entry name" value="HP_PGM_like"/>
    <property type="match status" value="1"/>
</dbReference>
<dbReference type="PANTHER" id="PTHR10606">
    <property type="entry name" value="6-PHOSPHOFRUCTO-2-KINASE/FRUCTOSE-2,6-BISPHOSPHATASE"/>
    <property type="match status" value="1"/>
</dbReference>
<dbReference type="GO" id="GO:0006003">
    <property type="term" value="P:fructose 2,6-bisphosphate metabolic process"/>
    <property type="evidence" value="ECO:0007669"/>
    <property type="project" value="InterPro"/>
</dbReference>
<dbReference type="GO" id="GO:0005829">
    <property type="term" value="C:cytosol"/>
    <property type="evidence" value="ECO:0007669"/>
    <property type="project" value="TreeGrafter"/>
</dbReference>
<dbReference type="PRINTS" id="PR00991">
    <property type="entry name" value="6PFRUCTKNASE"/>
</dbReference>
<evidence type="ECO:0000259" key="4">
    <source>
        <dbReference type="Pfam" id="PF01591"/>
    </source>
</evidence>
<accession>L8X385</accession>
<dbReference type="EMBL" id="AFRT01000277">
    <property type="protein sequence ID" value="ELU44751.1"/>
    <property type="molecule type" value="Genomic_DNA"/>
</dbReference>
<evidence type="ECO:0000313" key="6">
    <source>
        <dbReference type="Proteomes" id="UP000011668"/>
    </source>
</evidence>
<dbReference type="SMART" id="SM00855">
    <property type="entry name" value="PGAM"/>
    <property type="match status" value="1"/>
</dbReference>